<feature type="non-terminal residue" evidence="2">
    <location>
        <position position="1"/>
    </location>
</feature>
<proteinExistence type="predicted"/>
<dbReference type="AlphaFoldDB" id="A0A1F5RZS5"/>
<evidence type="ECO:0000313" key="3">
    <source>
        <dbReference type="Proteomes" id="UP000178682"/>
    </source>
</evidence>
<organism evidence="2 3">
    <name type="scientific">Candidatus Falkowbacteria bacterium RIFCSPLOWO2_12_FULL_45_10</name>
    <dbReference type="NCBI Taxonomy" id="1797990"/>
    <lineage>
        <taxon>Bacteria</taxon>
        <taxon>Candidatus Falkowiibacteriota</taxon>
    </lineage>
</organism>
<accession>A0A1F5RZS5</accession>
<evidence type="ECO:0000313" key="2">
    <source>
        <dbReference type="EMBL" id="OGF19950.1"/>
    </source>
</evidence>
<gene>
    <name evidence="2" type="ORF">A3G56_02370</name>
</gene>
<evidence type="ECO:0000259" key="1">
    <source>
        <dbReference type="Pfam" id="PF10543"/>
    </source>
</evidence>
<dbReference type="Proteomes" id="UP000178682">
    <property type="component" value="Unassembled WGS sequence"/>
</dbReference>
<sequence>AMMYGVPIKRLNEQVRRNKGRFPGDFTFQLTKKEATDCLRSQFATLKRGEHRKYLPYAFTEQGVAMLSSVLNSEKAVQVNIAIMRIFVKLRAIGYHYKILAEKLEELEKKHSRHDKQIAEIFTSLRYLTRGYNKENELKREIGFRIAK</sequence>
<dbReference type="EMBL" id="MFFX01000001">
    <property type="protein sequence ID" value="OGF19950.1"/>
    <property type="molecule type" value="Genomic_DNA"/>
</dbReference>
<dbReference type="InterPro" id="IPR018873">
    <property type="entry name" value="KilA-N_DNA-bd_domain"/>
</dbReference>
<feature type="domain" description="KilA-N DNA-binding" evidence="1">
    <location>
        <begin position="1"/>
        <end position="70"/>
    </location>
</feature>
<comment type="caution">
    <text evidence="2">The sequence shown here is derived from an EMBL/GenBank/DDBJ whole genome shotgun (WGS) entry which is preliminary data.</text>
</comment>
<name>A0A1F5RZS5_9BACT</name>
<protein>
    <recommendedName>
        <fullName evidence="1">KilA-N DNA-binding domain-containing protein</fullName>
    </recommendedName>
</protein>
<reference evidence="2 3" key="1">
    <citation type="journal article" date="2016" name="Nat. Commun.">
        <title>Thousands of microbial genomes shed light on interconnected biogeochemical processes in an aquifer system.</title>
        <authorList>
            <person name="Anantharaman K."/>
            <person name="Brown C.T."/>
            <person name="Hug L.A."/>
            <person name="Sharon I."/>
            <person name="Castelle C.J."/>
            <person name="Probst A.J."/>
            <person name="Thomas B.C."/>
            <person name="Singh A."/>
            <person name="Wilkins M.J."/>
            <person name="Karaoz U."/>
            <person name="Brodie E.L."/>
            <person name="Williams K.H."/>
            <person name="Hubbard S.S."/>
            <person name="Banfield J.F."/>
        </authorList>
    </citation>
    <scope>NUCLEOTIDE SEQUENCE [LARGE SCALE GENOMIC DNA]</scope>
</reference>
<dbReference type="Pfam" id="PF10543">
    <property type="entry name" value="ORF6N"/>
    <property type="match status" value="1"/>
</dbReference>